<dbReference type="Pfam" id="PF01522">
    <property type="entry name" value="Polysacc_deac_1"/>
    <property type="match status" value="1"/>
</dbReference>
<keyword evidence="3" id="KW-1185">Reference proteome</keyword>
<dbReference type="STRING" id="471514.AN477_01805"/>
<dbReference type="PROSITE" id="PS51677">
    <property type="entry name" value="NODB"/>
    <property type="match status" value="1"/>
</dbReference>
<evidence type="ECO:0000259" key="1">
    <source>
        <dbReference type="PROSITE" id="PS51677"/>
    </source>
</evidence>
<name>A0A0N8PQ02_9BACL</name>
<proteinExistence type="predicted"/>
<evidence type="ECO:0000313" key="3">
    <source>
        <dbReference type="Proteomes" id="UP000050482"/>
    </source>
</evidence>
<dbReference type="GO" id="GO:0005975">
    <property type="term" value="P:carbohydrate metabolic process"/>
    <property type="evidence" value="ECO:0007669"/>
    <property type="project" value="InterPro"/>
</dbReference>
<evidence type="ECO:0000313" key="2">
    <source>
        <dbReference type="EMBL" id="KPV45757.1"/>
    </source>
</evidence>
<feature type="domain" description="NodB homology" evidence="1">
    <location>
        <begin position="19"/>
        <end position="199"/>
    </location>
</feature>
<sequence length="201" mass="22755">MLFLTLGLVNTKPVQAGQKVLYLTFDDGPGAVYTPQILNVLRREHVHATFFVLGYRCRELPAIVRRIKREGHEIGSHGYDHRNLTHAPESVVKSEIKMADTAIVAVTGHKPLYYRPTYGGIDRREIPVIRKMGHPVVFWTVDSLDWKAKSAANIVHNVERNAGPESIVLFHDGISQSQLTVRALPDIIRYYKAKGYAFRIL</sequence>
<dbReference type="Gene3D" id="3.20.20.370">
    <property type="entry name" value="Glycoside hydrolase/deacetylase"/>
    <property type="match status" value="1"/>
</dbReference>
<organism evidence="2 3">
    <name type="scientific">Alicyclobacillus ferrooxydans</name>
    <dbReference type="NCBI Taxonomy" id="471514"/>
    <lineage>
        <taxon>Bacteria</taxon>
        <taxon>Bacillati</taxon>
        <taxon>Bacillota</taxon>
        <taxon>Bacilli</taxon>
        <taxon>Bacillales</taxon>
        <taxon>Alicyclobacillaceae</taxon>
        <taxon>Alicyclobacillus</taxon>
    </lineage>
</organism>
<reference evidence="2 3" key="1">
    <citation type="submission" date="2015-09" db="EMBL/GenBank/DDBJ databases">
        <title>Draft genome sequence of Alicyclobacillus ferrooxydans DSM 22381.</title>
        <authorList>
            <person name="Hemp J."/>
        </authorList>
    </citation>
    <scope>NUCLEOTIDE SEQUENCE [LARGE SCALE GENOMIC DNA]</scope>
    <source>
        <strain evidence="2 3">TC-34</strain>
    </source>
</reference>
<gene>
    <name evidence="2" type="ORF">AN477_01805</name>
</gene>
<dbReference type="InterPro" id="IPR011330">
    <property type="entry name" value="Glyco_hydro/deAcase_b/a-brl"/>
</dbReference>
<dbReference type="InterPro" id="IPR002509">
    <property type="entry name" value="NODB_dom"/>
</dbReference>
<protein>
    <submittedName>
        <fullName evidence="2">Polysaccharide deacetylase</fullName>
    </submittedName>
</protein>
<dbReference type="PATRIC" id="fig|471514.4.peg.364"/>
<comment type="caution">
    <text evidence="2">The sequence shown here is derived from an EMBL/GenBank/DDBJ whole genome shotgun (WGS) entry which is preliminary data.</text>
</comment>
<dbReference type="EMBL" id="LJCO01000008">
    <property type="protein sequence ID" value="KPV45757.1"/>
    <property type="molecule type" value="Genomic_DNA"/>
</dbReference>
<dbReference type="SUPFAM" id="SSF88713">
    <property type="entry name" value="Glycoside hydrolase/deacetylase"/>
    <property type="match status" value="1"/>
</dbReference>
<dbReference type="InterPro" id="IPR050248">
    <property type="entry name" value="Polysacc_deacetylase_ArnD"/>
</dbReference>
<accession>A0A0N8PQ02</accession>
<dbReference type="GO" id="GO:0016810">
    <property type="term" value="F:hydrolase activity, acting on carbon-nitrogen (but not peptide) bonds"/>
    <property type="evidence" value="ECO:0007669"/>
    <property type="project" value="InterPro"/>
</dbReference>
<dbReference type="CDD" id="cd10917">
    <property type="entry name" value="CE4_NodB_like_6s_7s"/>
    <property type="match status" value="1"/>
</dbReference>
<dbReference type="Proteomes" id="UP000050482">
    <property type="component" value="Unassembled WGS sequence"/>
</dbReference>
<dbReference type="AlphaFoldDB" id="A0A0N8PQ02"/>
<dbReference type="PANTHER" id="PTHR10587">
    <property type="entry name" value="GLYCOSYL TRANSFERASE-RELATED"/>
    <property type="match status" value="1"/>
</dbReference>